<accession>A0A550D028</accession>
<dbReference type="AlphaFoldDB" id="A0A550D028"/>
<name>A0A550D028_9AGAR</name>
<evidence type="ECO:0000313" key="3">
    <source>
        <dbReference type="Proteomes" id="UP000320762"/>
    </source>
</evidence>
<keyword evidence="3" id="KW-1185">Reference proteome</keyword>
<proteinExistence type="predicted"/>
<feature type="region of interest" description="Disordered" evidence="1">
    <location>
        <begin position="133"/>
        <end position="162"/>
    </location>
</feature>
<protein>
    <submittedName>
        <fullName evidence="2">Uncharacterized protein</fullName>
    </submittedName>
</protein>
<sequence length="189" mass="19542">MNFTTGLATAIFGSTATNTSTTTTTSTETMVANPAIATRTTTTTTTTSATPTMPATTTVVVETTATPMPPPPPPNTRKANSAMPSAPQQQDTLINSKLPVNAKLLLNGNPSVGERGGGGRVREGGVIQRVLEKKKQRVHENMKKESAKGRSETRTNHGRGGVSGGAEVVNLTGHSVQVVNLTGHGVQAV</sequence>
<evidence type="ECO:0000313" key="2">
    <source>
        <dbReference type="EMBL" id="TRM70394.1"/>
    </source>
</evidence>
<feature type="region of interest" description="Disordered" evidence="1">
    <location>
        <begin position="65"/>
        <end position="89"/>
    </location>
</feature>
<feature type="compositionally biased region" description="Basic and acidic residues" evidence="1">
    <location>
        <begin position="133"/>
        <end position="155"/>
    </location>
</feature>
<evidence type="ECO:0000256" key="1">
    <source>
        <dbReference type="SAM" id="MobiDB-lite"/>
    </source>
</evidence>
<gene>
    <name evidence="2" type="ORF">BD626DRAFT_533673</name>
</gene>
<organism evidence="2 3">
    <name type="scientific">Schizophyllum amplum</name>
    <dbReference type="NCBI Taxonomy" id="97359"/>
    <lineage>
        <taxon>Eukaryota</taxon>
        <taxon>Fungi</taxon>
        <taxon>Dikarya</taxon>
        <taxon>Basidiomycota</taxon>
        <taxon>Agaricomycotina</taxon>
        <taxon>Agaricomycetes</taxon>
        <taxon>Agaricomycetidae</taxon>
        <taxon>Agaricales</taxon>
        <taxon>Schizophyllaceae</taxon>
        <taxon>Schizophyllum</taxon>
    </lineage>
</organism>
<comment type="caution">
    <text evidence="2">The sequence shown here is derived from an EMBL/GenBank/DDBJ whole genome shotgun (WGS) entry which is preliminary data.</text>
</comment>
<feature type="compositionally biased region" description="Polar residues" evidence="1">
    <location>
        <begin position="77"/>
        <end position="89"/>
    </location>
</feature>
<dbReference type="EMBL" id="VDMD01000001">
    <property type="protein sequence ID" value="TRM70394.1"/>
    <property type="molecule type" value="Genomic_DNA"/>
</dbReference>
<dbReference type="Proteomes" id="UP000320762">
    <property type="component" value="Unassembled WGS sequence"/>
</dbReference>
<reference evidence="2 3" key="1">
    <citation type="journal article" date="2019" name="New Phytol.">
        <title>Comparative genomics reveals unique wood-decay strategies and fruiting body development in the Schizophyllaceae.</title>
        <authorList>
            <person name="Almasi E."/>
            <person name="Sahu N."/>
            <person name="Krizsan K."/>
            <person name="Balint B."/>
            <person name="Kovacs G.M."/>
            <person name="Kiss B."/>
            <person name="Cseklye J."/>
            <person name="Drula E."/>
            <person name="Henrissat B."/>
            <person name="Nagy I."/>
            <person name="Chovatia M."/>
            <person name="Adam C."/>
            <person name="LaButti K."/>
            <person name="Lipzen A."/>
            <person name="Riley R."/>
            <person name="Grigoriev I.V."/>
            <person name="Nagy L.G."/>
        </authorList>
    </citation>
    <scope>NUCLEOTIDE SEQUENCE [LARGE SCALE GENOMIC DNA]</scope>
    <source>
        <strain evidence="2 3">NL-1724</strain>
    </source>
</reference>